<comment type="similarity">
    <text evidence="2">Belongs to the perilipin family.</text>
</comment>
<evidence type="ECO:0000256" key="3">
    <source>
        <dbReference type="ARBA" id="ARBA00022677"/>
    </source>
</evidence>
<dbReference type="Pfam" id="PF03036">
    <property type="entry name" value="Perilipin"/>
    <property type="match status" value="1"/>
</dbReference>
<feature type="region of interest" description="Disordered" evidence="4">
    <location>
        <begin position="235"/>
        <end position="258"/>
    </location>
</feature>
<evidence type="ECO:0000313" key="5">
    <source>
        <dbReference type="EnsemblMetazoa" id="XP_038069053.1"/>
    </source>
</evidence>
<keyword evidence="3" id="KW-0551">Lipid droplet</keyword>
<dbReference type="RefSeq" id="XP_038069053.1">
    <property type="nucleotide sequence ID" value="XM_038213125.1"/>
</dbReference>
<dbReference type="AlphaFoldDB" id="A0A914AZF6"/>
<evidence type="ECO:0000256" key="1">
    <source>
        <dbReference type="ARBA" id="ARBA00004502"/>
    </source>
</evidence>
<dbReference type="OMA" id="MGFISEL"/>
<dbReference type="EnsemblMetazoa" id="XM_038213125.1">
    <property type="protein sequence ID" value="XP_038069053.1"/>
    <property type="gene ID" value="LOC119738283"/>
</dbReference>
<protein>
    <recommendedName>
        <fullName evidence="7">Perilipin</fullName>
    </recommendedName>
</protein>
<accession>A0A914AZF6</accession>
<dbReference type="GO" id="GO:0005811">
    <property type="term" value="C:lipid droplet"/>
    <property type="evidence" value="ECO:0007669"/>
    <property type="project" value="UniProtKB-SubCell"/>
</dbReference>
<dbReference type="GeneID" id="119738283"/>
<evidence type="ECO:0000256" key="4">
    <source>
        <dbReference type="SAM" id="MobiDB-lite"/>
    </source>
</evidence>
<keyword evidence="6" id="KW-1185">Reference proteome</keyword>
<sequence>MVHAFEECPHSEDFVFVLGRTWALSICSEASKQRKALTRVYTETFINISSMKTSGEATKPSMECDMIEPMESGPGNVVVLDSSSGVDIITRVTQIPVVSSTIGQVTNMYTWTKGRSTLANRALGYAEKSVVVAAQTAKPVVDRFEKPISMASEFACHQLDKLEEKVPLISKPTDEVVSTIQDGTRQVIEGTKQKGVEGLNMLMNTRMGKVVSFGLDTALAVSEIAVDYYLPPDDAEKKQEMKDDYDEKETEMEKESPSSVQRVNTLSKKVRRRLHKKALMNIRYAQKRSQETIQKLHFTVDLIDYAKESIDGANQTIRTNAEAAQEKLWNTWNDWTTTEEGKEKETEHSEVTDKEGEQKTLAIARALAGRLRGLTQNIASSVAILPQHIHGKVEEARTMADNIYHSFEEAHYFSDISSSLLTTCREQLNNLSHVSMQVANYVINSSPVQWLTPNEIPNVEMEGIEFDYIPGSDQNDVDLTSDSSEF</sequence>
<dbReference type="GO" id="GO:0010890">
    <property type="term" value="P:positive regulation of triglyceride storage"/>
    <property type="evidence" value="ECO:0007669"/>
    <property type="project" value="TreeGrafter"/>
</dbReference>
<dbReference type="Gene3D" id="1.20.120.340">
    <property type="entry name" value="Flagellar protein FliS"/>
    <property type="match status" value="1"/>
</dbReference>
<evidence type="ECO:0000313" key="6">
    <source>
        <dbReference type="Proteomes" id="UP000887568"/>
    </source>
</evidence>
<evidence type="ECO:0000256" key="2">
    <source>
        <dbReference type="ARBA" id="ARBA00006311"/>
    </source>
</evidence>
<proteinExistence type="inferred from homology"/>
<dbReference type="OrthoDB" id="376826at2759"/>
<dbReference type="Proteomes" id="UP000887568">
    <property type="component" value="Unplaced"/>
</dbReference>
<dbReference type="PANTHER" id="PTHR14024:SF49">
    <property type="entry name" value="LIPID STORAGE DROPLETS SURFACE-BINDING PROTEIN 1"/>
    <property type="match status" value="1"/>
</dbReference>
<reference evidence="5" key="1">
    <citation type="submission" date="2022-11" db="UniProtKB">
        <authorList>
            <consortium name="EnsemblMetazoa"/>
        </authorList>
    </citation>
    <scope>IDENTIFICATION</scope>
</reference>
<evidence type="ECO:0008006" key="7">
    <source>
        <dbReference type="Google" id="ProtNLM"/>
    </source>
</evidence>
<dbReference type="GO" id="GO:0005829">
    <property type="term" value="C:cytosol"/>
    <property type="evidence" value="ECO:0007669"/>
    <property type="project" value="TreeGrafter"/>
</dbReference>
<dbReference type="PANTHER" id="PTHR14024">
    <property type="entry name" value="PERILIPIN"/>
    <property type="match status" value="1"/>
</dbReference>
<dbReference type="SUPFAM" id="SSF109775">
    <property type="entry name" value="Mannose-6-phosphate receptor binding protein 1 (Tip47), C-terminal domain"/>
    <property type="match status" value="1"/>
</dbReference>
<dbReference type="InterPro" id="IPR004279">
    <property type="entry name" value="Perilipin"/>
</dbReference>
<dbReference type="GO" id="GO:0019915">
    <property type="term" value="P:lipid storage"/>
    <property type="evidence" value="ECO:0007669"/>
    <property type="project" value="TreeGrafter"/>
</dbReference>
<organism evidence="5 6">
    <name type="scientific">Patiria miniata</name>
    <name type="common">Bat star</name>
    <name type="synonym">Asterina miniata</name>
    <dbReference type="NCBI Taxonomy" id="46514"/>
    <lineage>
        <taxon>Eukaryota</taxon>
        <taxon>Metazoa</taxon>
        <taxon>Echinodermata</taxon>
        <taxon>Eleutherozoa</taxon>
        <taxon>Asterozoa</taxon>
        <taxon>Asteroidea</taxon>
        <taxon>Valvatacea</taxon>
        <taxon>Valvatida</taxon>
        <taxon>Asterinidae</taxon>
        <taxon>Patiria</taxon>
    </lineage>
</organism>
<comment type="subcellular location">
    <subcellularLocation>
        <location evidence="1">Lipid droplet</location>
    </subcellularLocation>
</comment>
<name>A0A914AZF6_PATMI</name>